<evidence type="ECO:0000313" key="2">
    <source>
        <dbReference type="Proteomes" id="UP000682134"/>
    </source>
</evidence>
<organism evidence="1 2">
    <name type="scientific">Gottfriedia endophytica</name>
    <dbReference type="NCBI Taxonomy" id="2820819"/>
    <lineage>
        <taxon>Bacteria</taxon>
        <taxon>Bacillati</taxon>
        <taxon>Bacillota</taxon>
        <taxon>Bacilli</taxon>
        <taxon>Bacillales</taxon>
        <taxon>Bacillaceae</taxon>
        <taxon>Gottfriedia</taxon>
    </lineage>
</organism>
<name>A0A940NSL9_9BACI</name>
<dbReference type="InterPro" id="IPR025045">
    <property type="entry name" value="DUF3979"/>
</dbReference>
<proteinExistence type="predicted"/>
<reference evidence="1" key="1">
    <citation type="submission" date="2021-04" db="EMBL/GenBank/DDBJ databases">
        <title>Genome seq and assembly of Bacillus sp.</title>
        <authorList>
            <person name="Chhetri G."/>
        </authorList>
    </citation>
    <scope>NUCLEOTIDE SEQUENCE</scope>
    <source>
        <strain evidence="1">RG28</strain>
    </source>
</reference>
<sequence>MICCIENAFSIKFNENQKGQYVLILSEHGIENEDPNSSFSYDSYIRIMLNEDEEFSIDLYENNKNLFSFKRAQYHRMIPIRDEEEYSIQFVLERWQSRMIKVQWKPFLHIEFGLYYEVCEDCD</sequence>
<dbReference type="Proteomes" id="UP000682134">
    <property type="component" value="Unassembled WGS sequence"/>
</dbReference>
<keyword evidence="2" id="KW-1185">Reference proteome</keyword>
<dbReference type="EMBL" id="JAGIYQ010000002">
    <property type="protein sequence ID" value="MBP0724138.1"/>
    <property type="molecule type" value="Genomic_DNA"/>
</dbReference>
<dbReference type="Pfam" id="PF13141">
    <property type="entry name" value="DUF3979"/>
    <property type="match status" value="1"/>
</dbReference>
<evidence type="ECO:0000313" key="1">
    <source>
        <dbReference type="EMBL" id="MBP0724138.1"/>
    </source>
</evidence>
<comment type="caution">
    <text evidence="1">The sequence shown here is derived from an EMBL/GenBank/DDBJ whole genome shotgun (WGS) entry which is preliminary data.</text>
</comment>
<dbReference type="RefSeq" id="WP_209402378.1">
    <property type="nucleotide sequence ID" value="NZ_JAGIYQ010000002.1"/>
</dbReference>
<protein>
    <submittedName>
        <fullName evidence="1">DUF3979 family protein</fullName>
    </submittedName>
</protein>
<dbReference type="AlphaFoldDB" id="A0A940NSL9"/>
<accession>A0A940NSL9</accession>
<gene>
    <name evidence="1" type="ORF">J5Y03_02935</name>
</gene>